<organism evidence="4 5">
    <name type="scientific">Marasmiellus scandens</name>
    <dbReference type="NCBI Taxonomy" id="2682957"/>
    <lineage>
        <taxon>Eukaryota</taxon>
        <taxon>Fungi</taxon>
        <taxon>Dikarya</taxon>
        <taxon>Basidiomycota</taxon>
        <taxon>Agaricomycotina</taxon>
        <taxon>Agaricomycetes</taxon>
        <taxon>Agaricomycetidae</taxon>
        <taxon>Agaricales</taxon>
        <taxon>Marasmiineae</taxon>
        <taxon>Omphalotaceae</taxon>
        <taxon>Marasmiellus</taxon>
    </lineage>
</organism>
<dbReference type="EMBL" id="JBANRG010000050">
    <property type="protein sequence ID" value="KAK7444515.1"/>
    <property type="molecule type" value="Genomic_DNA"/>
</dbReference>
<dbReference type="PANTHER" id="PTHR10067:SF9">
    <property type="entry name" value="PHOSPHATIDYLSERINE DECARBOXYLASE FAMILY PROTEIN (AFU_ORTHOLOGUE AFUA_7G01730)"/>
    <property type="match status" value="1"/>
</dbReference>
<gene>
    <name evidence="4" type="ORF">VKT23_015193</name>
</gene>
<name>A0ABR1IY88_9AGAR</name>
<evidence type="ECO:0000313" key="4">
    <source>
        <dbReference type="EMBL" id="KAK7444515.1"/>
    </source>
</evidence>
<accession>A0ABR1IY88</accession>
<sequence length="411" mass="46357">MVNGRPPRDDQALDVWFSGKLEKIEECEITSGFCWHPVIQEFRDLIESDAELYMGFHEMFEQVPRKPPYDKDPSGRLQIRDYMKMLSLFNCVLHEAPEFETHGFVAFPINAVLNWPMGTSAGQAVFTSSKVNAQFKKMFDVWSSFLASKESRYVLTTDEKGWFGPEANKALPGFDDMFICEPNAPYKGFKSWDDFFVRKFRPGVRPFLGNNSSVNCACESTVYAIAHNVKGRDQFWLKHQPYSLYHMLDNDKFAPRFIGGTVFQAYLSALEYHRWNSPVDGKVLKTVMIPGAYYAASPSMGFSSKDPDPAAQNRSQGFITQVATRALIFIEADNPEIGLMCFMAVGMAEVSTCEITVREGSILRKGDELGMFHFGGSTHCLIFRPETKVTFVNCLIGTKVKLGTVIATVGR</sequence>
<proteinExistence type="predicted"/>
<dbReference type="Pfam" id="PF02666">
    <property type="entry name" value="PS_Dcarbxylase"/>
    <property type="match status" value="1"/>
</dbReference>
<dbReference type="Proteomes" id="UP001498398">
    <property type="component" value="Unassembled WGS sequence"/>
</dbReference>
<evidence type="ECO:0000313" key="5">
    <source>
        <dbReference type="Proteomes" id="UP001498398"/>
    </source>
</evidence>
<dbReference type="InterPro" id="IPR003817">
    <property type="entry name" value="PS_Dcarbxylase"/>
</dbReference>
<dbReference type="InterPro" id="IPR022237">
    <property type="entry name" value="PsiD-like"/>
</dbReference>
<reference evidence="4 5" key="1">
    <citation type="submission" date="2024-01" db="EMBL/GenBank/DDBJ databases">
        <title>A draft genome for the cacao thread blight pathogen Marasmiellus scandens.</title>
        <authorList>
            <person name="Baruah I.K."/>
            <person name="Leung J."/>
            <person name="Bukari Y."/>
            <person name="Amoako-Attah I."/>
            <person name="Meinhardt L.W."/>
            <person name="Bailey B.A."/>
            <person name="Cohen S.P."/>
        </authorList>
    </citation>
    <scope>NUCLEOTIDE SEQUENCE [LARGE SCALE GENOMIC DNA]</scope>
    <source>
        <strain evidence="4 5">GH-19</strain>
    </source>
</reference>
<keyword evidence="5" id="KW-1185">Reference proteome</keyword>
<evidence type="ECO:0000259" key="3">
    <source>
        <dbReference type="Pfam" id="PF12588"/>
    </source>
</evidence>
<feature type="domain" description="L-tryptophan decarboxylase PsiD-like" evidence="3">
    <location>
        <begin position="36"/>
        <end position="170"/>
    </location>
</feature>
<keyword evidence="2" id="KW-0456">Lyase</keyword>
<dbReference type="PANTHER" id="PTHR10067">
    <property type="entry name" value="PHOSPHATIDYLSERINE DECARBOXYLASE"/>
    <property type="match status" value="1"/>
</dbReference>
<evidence type="ECO:0000256" key="2">
    <source>
        <dbReference type="ARBA" id="ARBA00023239"/>
    </source>
</evidence>
<comment type="caution">
    <text evidence="4">The sequence shown here is derived from an EMBL/GenBank/DDBJ whole genome shotgun (WGS) entry which is preliminary data.</text>
</comment>
<protein>
    <recommendedName>
        <fullName evidence="3">L-tryptophan decarboxylase PsiD-like domain-containing protein</fullName>
    </recommendedName>
</protein>
<dbReference type="Pfam" id="PF12588">
    <property type="entry name" value="PSDC"/>
    <property type="match status" value="1"/>
</dbReference>
<keyword evidence="1" id="KW-0210">Decarboxylase</keyword>
<evidence type="ECO:0000256" key="1">
    <source>
        <dbReference type="ARBA" id="ARBA00022793"/>
    </source>
</evidence>